<evidence type="ECO:0000256" key="5">
    <source>
        <dbReference type="ARBA" id="ARBA00022989"/>
    </source>
</evidence>
<dbReference type="InterPro" id="IPR052923">
    <property type="entry name" value="UPF0718"/>
</dbReference>
<protein>
    <submittedName>
        <fullName evidence="8">Permease</fullName>
    </submittedName>
</protein>
<proteinExistence type="inferred from homology"/>
<dbReference type="AlphaFoldDB" id="A0AAU0UJC1"/>
<evidence type="ECO:0000256" key="4">
    <source>
        <dbReference type="ARBA" id="ARBA00022692"/>
    </source>
</evidence>
<dbReference type="InterPro" id="IPR005524">
    <property type="entry name" value="DUF318"/>
</dbReference>
<dbReference type="PANTHER" id="PTHR34184">
    <property type="entry name" value="UPF0718 PROTEIN YCGR"/>
    <property type="match status" value="1"/>
</dbReference>
<evidence type="ECO:0000256" key="2">
    <source>
        <dbReference type="ARBA" id="ARBA00006386"/>
    </source>
</evidence>
<keyword evidence="9" id="KW-1185">Reference proteome</keyword>
<dbReference type="EMBL" id="CP121694">
    <property type="protein sequence ID" value="WRO20607.1"/>
    <property type="molecule type" value="Genomic_DNA"/>
</dbReference>
<dbReference type="GO" id="GO:0005886">
    <property type="term" value="C:plasma membrane"/>
    <property type="evidence" value="ECO:0007669"/>
    <property type="project" value="UniProtKB-SubCell"/>
</dbReference>
<dbReference type="RefSeq" id="WP_366923496.1">
    <property type="nucleotide sequence ID" value="NZ_CP121694.1"/>
</dbReference>
<evidence type="ECO:0000313" key="9">
    <source>
        <dbReference type="Proteomes" id="UP001329915"/>
    </source>
</evidence>
<evidence type="ECO:0000256" key="7">
    <source>
        <dbReference type="SAM" id="Phobius"/>
    </source>
</evidence>
<dbReference type="PANTHER" id="PTHR34184:SF4">
    <property type="entry name" value="UPF0718 PROTEIN YCGR"/>
    <property type="match status" value="1"/>
</dbReference>
<evidence type="ECO:0000256" key="1">
    <source>
        <dbReference type="ARBA" id="ARBA00004651"/>
    </source>
</evidence>
<sequence length="182" mass="19486">MRNTTIGMAVAAVLLTIIAFYRGGSALIFEGIILGGKMLLQVFPLLLAAFLVAGLIQIMVSKEVISKWLGKESGFKGLMLGGIAGALVPGGPYVFYPIAASFLMGGAEIGTVMAFVTAKNLWTLSRLPMEIALIGPRLTWVRYLVTLVFPVLVGLMANLFYSGATDRIRAQITELSKEGETK</sequence>
<feature type="transmembrane region" description="Helical" evidence="7">
    <location>
        <begin position="77"/>
        <end position="96"/>
    </location>
</feature>
<feature type="transmembrane region" description="Helical" evidence="7">
    <location>
        <begin position="143"/>
        <end position="161"/>
    </location>
</feature>
<keyword evidence="5 7" id="KW-1133">Transmembrane helix</keyword>
<dbReference type="Pfam" id="PF03773">
    <property type="entry name" value="ArsP_1"/>
    <property type="match status" value="1"/>
</dbReference>
<evidence type="ECO:0000256" key="3">
    <source>
        <dbReference type="ARBA" id="ARBA00022475"/>
    </source>
</evidence>
<keyword evidence="6 7" id="KW-0472">Membrane</keyword>
<keyword evidence="4 7" id="KW-0812">Transmembrane</keyword>
<comment type="subcellular location">
    <subcellularLocation>
        <location evidence="1">Cell membrane</location>
        <topology evidence="1">Multi-pass membrane protein</topology>
    </subcellularLocation>
</comment>
<dbReference type="KEGG" id="dbc:MFMK1_000390"/>
<organism evidence="8 9">
    <name type="scientific">Metallumcola ferriviriculae</name>
    <dbReference type="NCBI Taxonomy" id="3039180"/>
    <lineage>
        <taxon>Bacteria</taxon>
        <taxon>Bacillati</taxon>
        <taxon>Bacillota</taxon>
        <taxon>Clostridia</taxon>
        <taxon>Neomoorellales</taxon>
        <taxon>Desulfitibacteraceae</taxon>
        <taxon>Metallumcola</taxon>
    </lineage>
</organism>
<gene>
    <name evidence="8" type="ORF">MFMK1_000390</name>
</gene>
<evidence type="ECO:0000313" key="8">
    <source>
        <dbReference type="EMBL" id="WRO20607.1"/>
    </source>
</evidence>
<accession>A0AAU0UJC1</accession>
<comment type="similarity">
    <text evidence="2">Belongs to the UPF0718 family.</text>
</comment>
<dbReference type="Proteomes" id="UP001329915">
    <property type="component" value="Chromosome"/>
</dbReference>
<reference evidence="8 9" key="1">
    <citation type="submission" date="2023-04" db="EMBL/GenBank/DDBJ databases">
        <authorList>
            <person name="Hsu D."/>
        </authorList>
    </citation>
    <scope>NUCLEOTIDE SEQUENCE [LARGE SCALE GENOMIC DNA]</scope>
    <source>
        <strain evidence="8 9">MK1</strain>
    </source>
</reference>
<keyword evidence="3" id="KW-1003">Cell membrane</keyword>
<feature type="transmembrane region" description="Helical" evidence="7">
    <location>
        <begin position="38"/>
        <end position="56"/>
    </location>
</feature>
<evidence type="ECO:0000256" key="6">
    <source>
        <dbReference type="ARBA" id="ARBA00023136"/>
    </source>
</evidence>
<name>A0AAU0UJC1_9FIRM</name>